<dbReference type="InterPro" id="IPR002734">
    <property type="entry name" value="RibDG_C"/>
</dbReference>
<dbReference type="InterPro" id="IPR050765">
    <property type="entry name" value="Riboflavin_Biosynth_HTPR"/>
</dbReference>
<evidence type="ECO:0000259" key="1">
    <source>
        <dbReference type="Pfam" id="PF01872"/>
    </source>
</evidence>
<comment type="caution">
    <text evidence="2">The sequence shown here is derived from an EMBL/GenBank/DDBJ whole genome shotgun (WGS) entry which is preliminary data.</text>
</comment>
<reference evidence="2" key="1">
    <citation type="submission" date="2020-08" db="EMBL/GenBank/DDBJ databases">
        <title>Genome public.</title>
        <authorList>
            <person name="Liu C."/>
            <person name="Sun Q."/>
        </authorList>
    </citation>
    <scope>NUCLEOTIDE SEQUENCE</scope>
    <source>
        <strain evidence="2">NSJ-28</strain>
    </source>
</reference>
<dbReference type="RefSeq" id="WP_054327481.1">
    <property type="nucleotide sequence ID" value="NZ_JACOPL010000007.1"/>
</dbReference>
<dbReference type="GO" id="GO:0009231">
    <property type="term" value="P:riboflavin biosynthetic process"/>
    <property type="evidence" value="ECO:0007669"/>
    <property type="project" value="InterPro"/>
</dbReference>
<dbReference type="PANTHER" id="PTHR38011">
    <property type="entry name" value="DIHYDROFOLATE REDUCTASE FAMILY PROTEIN (AFU_ORTHOLOGUE AFUA_8G06820)"/>
    <property type="match status" value="1"/>
</dbReference>
<keyword evidence="3" id="KW-1185">Reference proteome</keyword>
<dbReference type="Proteomes" id="UP000606499">
    <property type="component" value="Unassembled WGS sequence"/>
</dbReference>
<dbReference type="EMBL" id="JACOPL010000007">
    <property type="protein sequence ID" value="MBC5725543.1"/>
    <property type="molecule type" value="Genomic_DNA"/>
</dbReference>
<evidence type="ECO:0000313" key="2">
    <source>
        <dbReference type="EMBL" id="MBC5725543.1"/>
    </source>
</evidence>
<evidence type="ECO:0000313" key="3">
    <source>
        <dbReference type="Proteomes" id="UP000606499"/>
    </source>
</evidence>
<dbReference type="Gene3D" id="3.40.430.10">
    <property type="entry name" value="Dihydrofolate Reductase, subunit A"/>
    <property type="match status" value="1"/>
</dbReference>
<name>A0A923LUH6_9FIRM</name>
<dbReference type="SUPFAM" id="SSF53597">
    <property type="entry name" value="Dihydrofolate reductase-like"/>
    <property type="match status" value="1"/>
</dbReference>
<dbReference type="PANTHER" id="PTHR38011:SF11">
    <property type="entry name" value="2,5-DIAMINO-6-RIBOSYLAMINO-4(3H)-PYRIMIDINONE 5'-PHOSPHATE REDUCTASE"/>
    <property type="match status" value="1"/>
</dbReference>
<dbReference type="GO" id="GO:0008703">
    <property type="term" value="F:5-amino-6-(5-phosphoribosylamino)uracil reductase activity"/>
    <property type="evidence" value="ECO:0007669"/>
    <property type="project" value="InterPro"/>
</dbReference>
<dbReference type="AlphaFoldDB" id="A0A923LUH6"/>
<gene>
    <name evidence="2" type="ORF">H8S45_08755</name>
</gene>
<dbReference type="InterPro" id="IPR024072">
    <property type="entry name" value="DHFR-like_dom_sf"/>
</dbReference>
<dbReference type="Pfam" id="PF01872">
    <property type="entry name" value="RibD_C"/>
    <property type="match status" value="1"/>
</dbReference>
<organism evidence="2 3">
    <name type="scientific">Agathobaculum faecis</name>
    <dbReference type="NCBI Taxonomy" id="2763013"/>
    <lineage>
        <taxon>Bacteria</taxon>
        <taxon>Bacillati</taxon>
        <taxon>Bacillota</taxon>
        <taxon>Clostridia</taxon>
        <taxon>Eubacteriales</taxon>
        <taxon>Butyricicoccaceae</taxon>
        <taxon>Agathobaculum</taxon>
    </lineage>
</organism>
<accession>A0A923LUH6</accession>
<sequence length="175" mass="18818">MRKAVAYLAVSLDGYIADADGGVGWLGAFADEQEDRGYEAFVQSVDTVVMGGRTYRQVAEELSPGAWPYEGLDCWVWTQQNGPLPHARRIEGGLAAWLHAEKQKAGRGIWLCGGAALIAAASDAGEVDRWHLTVLPVLLGGGIRLFPEGRAQRLRLVSVRQVGGAAELIYEPAMG</sequence>
<protein>
    <submittedName>
        <fullName evidence="2">Dihydrofolate reductase</fullName>
    </submittedName>
</protein>
<proteinExistence type="predicted"/>
<feature type="domain" description="Bacterial bifunctional deaminase-reductase C-terminal" evidence="1">
    <location>
        <begin position="6"/>
        <end position="163"/>
    </location>
</feature>